<sequence>MQPLTSLFSTGKSVSFSCFEIEDWKASEPSPPPPAVPPCITPALAPHPDTPPVHNPAPSPVPLPLLLLLVSLAFLKVFLFIKAIRPKKVKAFMVLLFCSKFGF</sequence>
<accession>A0AAD6LPE7</accession>
<keyword evidence="3" id="KW-1185">Reference proteome</keyword>
<proteinExistence type="predicted"/>
<comment type="caution">
    <text evidence="2">The sequence shown here is derived from an EMBL/GenBank/DDBJ whole genome shotgun (WGS) entry which is preliminary data.</text>
</comment>
<gene>
    <name evidence="2" type="ORF">NC653_035188</name>
</gene>
<evidence type="ECO:0000313" key="3">
    <source>
        <dbReference type="Proteomes" id="UP001164929"/>
    </source>
</evidence>
<dbReference type="Proteomes" id="UP001164929">
    <property type="component" value="Chromosome 15"/>
</dbReference>
<keyword evidence="1" id="KW-0472">Membrane</keyword>
<keyword evidence="1" id="KW-1133">Transmembrane helix</keyword>
<evidence type="ECO:0000256" key="1">
    <source>
        <dbReference type="SAM" id="Phobius"/>
    </source>
</evidence>
<evidence type="ECO:0000313" key="2">
    <source>
        <dbReference type="EMBL" id="KAJ6970833.1"/>
    </source>
</evidence>
<organism evidence="2 3">
    <name type="scientific">Populus alba x Populus x berolinensis</name>
    <dbReference type="NCBI Taxonomy" id="444605"/>
    <lineage>
        <taxon>Eukaryota</taxon>
        <taxon>Viridiplantae</taxon>
        <taxon>Streptophyta</taxon>
        <taxon>Embryophyta</taxon>
        <taxon>Tracheophyta</taxon>
        <taxon>Spermatophyta</taxon>
        <taxon>Magnoliopsida</taxon>
        <taxon>eudicotyledons</taxon>
        <taxon>Gunneridae</taxon>
        <taxon>Pentapetalae</taxon>
        <taxon>rosids</taxon>
        <taxon>fabids</taxon>
        <taxon>Malpighiales</taxon>
        <taxon>Salicaceae</taxon>
        <taxon>Saliceae</taxon>
        <taxon>Populus</taxon>
    </lineage>
</organism>
<name>A0AAD6LPE7_9ROSI</name>
<reference evidence="2" key="1">
    <citation type="journal article" date="2023" name="Mol. Ecol. Resour.">
        <title>Chromosome-level genome assembly of a triploid poplar Populus alba 'Berolinensis'.</title>
        <authorList>
            <person name="Chen S."/>
            <person name="Yu Y."/>
            <person name="Wang X."/>
            <person name="Wang S."/>
            <person name="Zhang T."/>
            <person name="Zhou Y."/>
            <person name="He R."/>
            <person name="Meng N."/>
            <person name="Wang Y."/>
            <person name="Liu W."/>
            <person name="Liu Z."/>
            <person name="Liu J."/>
            <person name="Guo Q."/>
            <person name="Huang H."/>
            <person name="Sederoff R.R."/>
            <person name="Wang G."/>
            <person name="Qu G."/>
            <person name="Chen S."/>
        </authorList>
    </citation>
    <scope>NUCLEOTIDE SEQUENCE</scope>
    <source>
        <strain evidence="2">SC-2020</strain>
    </source>
</reference>
<keyword evidence="1" id="KW-0812">Transmembrane</keyword>
<protein>
    <submittedName>
        <fullName evidence="2">Uncharacterized protein</fullName>
    </submittedName>
</protein>
<dbReference type="EMBL" id="JAQIZT010000015">
    <property type="protein sequence ID" value="KAJ6970833.1"/>
    <property type="molecule type" value="Genomic_DNA"/>
</dbReference>
<dbReference type="AlphaFoldDB" id="A0AAD6LPE7"/>
<feature type="transmembrane region" description="Helical" evidence="1">
    <location>
        <begin position="61"/>
        <end position="81"/>
    </location>
</feature>